<feature type="transmembrane region" description="Helical" evidence="6">
    <location>
        <begin position="97"/>
        <end position="117"/>
    </location>
</feature>
<sequence>MGWMVGFGVPVVLMILPSLSFFVASPSYVKSKPKASWITGLARGIASTMERHSTSKFGVPAASFPSISVLVITTYWRETAIKEGFSDDPDAQLHMSAMWLLPHFILSGLAKAFNAIGQNEFFYAELPKSMSSVASTLQGLGLSVASLVSSFIVSAVRDFSGEKLRRVGFQATSTKGIMITITGFSHKSYGPCREEEKEDLTDDSFWLQLKNS</sequence>
<dbReference type="EMBL" id="JADGMS010000018">
    <property type="protein sequence ID" value="KAF9662246.1"/>
    <property type="molecule type" value="Genomic_DNA"/>
</dbReference>
<dbReference type="PANTHER" id="PTHR11654">
    <property type="entry name" value="OLIGOPEPTIDE TRANSPORTER-RELATED"/>
    <property type="match status" value="1"/>
</dbReference>
<dbReference type="InterPro" id="IPR000109">
    <property type="entry name" value="POT_fam"/>
</dbReference>
<proteinExistence type="inferred from homology"/>
<feature type="signal peptide" evidence="7">
    <location>
        <begin position="1"/>
        <end position="31"/>
    </location>
</feature>
<dbReference type="AlphaFoldDB" id="A0A835J3P1"/>
<evidence type="ECO:0000313" key="8">
    <source>
        <dbReference type="EMBL" id="KAF9662246.1"/>
    </source>
</evidence>
<evidence type="ECO:0000313" key="9">
    <source>
        <dbReference type="Proteomes" id="UP000657918"/>
    </source>
</evidence>
<evidence type="ECO:0000256" key="2">
    <source>
        <dbReference type="ARBA" id="ARBA00005982"/>
    </source>
</evidence>
<organism evidence="8 9">
    <name type="scientific">Salix dunnii</name>
    <dbReference type="NCBI Taxonomy" id="1413687"/>
    <lineage>
        <taxon>Eukaryota</taxon>
        <taxon>Viridiplantae</taxon>
        <taxon>Streptophyta</taxon>
        <taxon>Embryophyta</taxon>
        <taxon>Tracheophyta</taxon>
        <taxon>Spermatophyta</taxon>
        <taxon>Magnoliopsida</taxon>
        <taxon>eudicotyledons</taxon>
        <taxon>Gunneridae</taxon>
        <taxon>Pentapetalae</taxon>
        <taxon>rosids</taxon>
        <taxon>fabids</taxon>
        <taxon>Malpighiales</taxon>
        <taxon>Salicaceae</taxon>
        <taxon>Saliceae</taxon>
        <taxon>Salix</taxon>
    </lineage>
</organism>
<feature type="transmembrane region" description="Helical" evidence="6">
    <location>
        <begin position="137"/>
        <end position="156"/>
    </location>
</feature>
<evidence type="ECO:0000256" key="6">
    <source>
        <dbReference type="SAM" id="Phobius"/>
    </source>
</evidence>
<evidence type="ECO:0000256" key="5">
    <source>
        <dbReference type="ARBA" id="ARBA00023136"/>
    </source>
</evidence>
<keyword evidence="9" id="KW-1185">Reference proteome</keyword>
<name>A0A835J3P1_9ROSI</name>
<evidence type="ECO:0000256" key="3">
    <source>
        <dbReference type="ARBA" id="ARBA00022692"/>
    </source>
</evidence>
<dbReference type="Gene3D" id="1.20.1250.20">
    <property type="entry name" value="MFS general substrate transporter like domains"/>
    <property type="match status" value="1"/>
</dbReference>
<keyword evidence="5 6" id="KW-0472">Membrane</keyword>
<dbReference type="GO" id="GO:0016020">
    <property type="term" value="C:membrane"/>
    <property type="evidence" value="ECO:0007669"/>
    <property type="project" value="UniProtKB-SubCell"/>
</dbReference>
<evidence type="ECO:0000256" key="4">
    <source>
        <dbReference type="ARBA" id="ARBA00022989"/>
    </source>
</evidence>
<keyword evidence="3 6" id="KW-0812">Transmembrane</keyword>
<accession>A0A835J3P1</accession>
<protein>
    <submittedName>
        <fullName evidence="8">Uncharacterized protein</fullName>
    </submittedName>
</protein>
<keyword evidence="4 6" id="KW-1133">Transmembrane helix</keyword>
<dbReference type="GO" id="GO:0022857">
    <property type="term" value="F:transmembrane transporter activity"/>
    <property type="evidence" value="ECO:0007669"/>
    <property type="project" value="InterPro"/>
</dbReference>
<dbReference type="Pfam" id="PF00854">
    <property type="entry name" value="PTR2"/>
    <property type="match status" value="1"/>
</dbReference>
<comment type="similarity">
    <text evidence="2">Belongs to the major facilitator superfamily. Proton-dependent oligopeptide transporter (POT/PTR) (TC 2.A.17) family.</text>
</comment>
<keyword evidence="7" id="KW-0732">Signal</keyword>
<comment type="caution">
    <text evidence="8">The sequence shown here is derived from an EMBL/GenBank/DDBJ whole genome shotgun (WGS) entry which is preliminary data.</text>
</comment>
<dbReference type="InterPro" id="IPR036259">
    <property type="entry name" value="MFS_trans_sf"/>
</dbReference>
<reference evidence="8 9" key="1">
    <citation type="submission" date="2020-10" db="EMBL/GenBank/DDBJ databases">
        <title>Plant Genome Project.</title>
        <authorList>
            <person name="Zhang R.-G."/>
        </authorList>
    </citation>
    <scope>NUCLEOTIDE SEQUENCE [LARGE SCALE GENOMIC DNA]</scope>
    <source>
        <strain evidence="8">FAFU-HL-1</strain>
        <tissue evidence="8">Leaf</tissue>
    </source>
</reference>
<dbReference type="OrthoDB" id="8904098at2759"/>
<feature type="chain" id="PRO_5032986542" evidence="7">
    <location>
        <begin position="32"/>
        <end position="212"/>
    </location>
</feature>
<gene>
    <name evidence="8" type="ORF">SADUNF_Sadunf18G0033200</name>
</gene>
<comment type="subcellular location">
    <subcellularLocation>
        <location evidence="1">Membrane</location>
        <topology evidence="1">Multi-pass membrane protein</topology>
    </subcellularLocation>
</comment>
<feature type="transmembrane region" description="Helical" evidence="6">
    <location>
        <begin position="57"/>
        <end position="76"/>
    </location>
</feature>
<evidence type="ECO:0000256" key="7">
    <source>
        <dbReference type="SAM" id="SignalP"/>
    </source>
</evidence>
<dbReference type="Proteomes" id="UP000657918">
    <property type="component" value="Unassembled WGS sequence"/>
</dbReference>
<evidence type="ECO:0000256" key="1">
    <source>
        <dbReference type="ARBA" id="ARBA00004141"/>
    </source>
</evidence>